<keyword evidence="7 10" id="KW-1133">Transmembrane helix</keyword>
<proteinExistence type="inferred from homology"/>
<dbReference type="AlphaFoldDB" id="A0A7I8XJF6"/>
<dbReference type="Pfam" id="PF01762">
    <property type="entry name" value="Galactosyl_T"/>
    <property type="match status" value="1"/>
</dbReference>
<keyword evidence="4" id="KW-0808">Transferase</keyword>
<keyword evidence="12" id="KW-1185">Reference proteome</keyword>
<gene>
    <name evidence="11" type="ORF">BXYJ_LOCUS10241</name>
</gene>
<keyword evidence="8 10" id="KW-0333">Golgi apparatus</keyword>
<accession>A0A7I8XJF6</accession>
<dbReference type="EC" id="2.4.1.-" evidence="10"/>
<keyword evidence="6 10" id="KW-0735">Signal-anchor</keyword>
<name>A0A7I8XJF6_BURXY</name>
<evidence type="ECO:0000256" key="9">
    <source>
        <dbReference type="ARBA" id="ARBA00023136"/>
    </source>
</evidence>
<dbReference type="GO" id="GO:0006493">
    <property type="term" value="P:protein O-linked glycosylation"/>
    <property type="evidence" value="ECO:0007669"/>
    <property type="project" value="TreeGrafter"/>
</dbReference>
<dbReference type="EMBL" id="CAJFCV020000004">
    <property type="protein sequence ID" value="CAG9118447.1"/>
    <property type="molecule type" value="Genomic_DNA"/>
</dbReference>
<evidence type="ECO:0000256" key="7">
    <source>
        <dbReference type="ARBA" id="ARBA00022989"/>
    </source>
</evidence>
<evidence type="ECO:0000256" key="8">
    <source>
        <dbReference type="ARBA" id="ARBA00023034"/>
    </source>
</evidence>
<evidence type="ECO:0000256" key="4">
    <source>
        <dbReference type="ARBA" id="ARBA00022679"/>
    </source>
</evidence>
<evidence type="ECO:0000313" key="12">
    <source>
        <dbReference type="Proteomes" id="UP000659654"/>
    </source>
</evidence>
<keyword evidence="5 10" id="KW-0812">Transmembrane</keyword>
<keyword evidence="9 10" id="KW-0472">Membrane</keyword>
<keyword evidence="3 10" id="KW-0328">Glycosyltransferase</keyword>
<comment type="similarity">
    <text evidence="2 10">Belongs to the glycosyltransferase 31 family.</text>
</comment>
<dbReference type="PANTHER" id="PTHR11214">
    <property type="entry name" value="BETA-1,3-N-ACETYLGLUCOSAMINYLTRANSFERASE"/>
    <property type="match status" value="1"/>
</dbReference>
<dbReference type="SMR" id="A0A7I8XJF6"/>
<comment type="subcellular location">
    <subcellularLocation>
        <location evidence="1 10">Golgi apparatus membrane</location>
        <topology evidence="1 10">Single-pass type II membrane protein</topology>
    </subcellularLocation>
</comment>
<evidence type="ECO:0000313" key="11">
    <source>
        <dbReference type="EMBL" id="CAD5228031.1"/>
    </source>
</evidence>
<protein>
    <recommendedName>
        <fullName evidence="10">Hexosyltransferase</fullName>
        <ecNumber evidence="10">2.4.1.-</ecNumber>
    </recommendedName>
</protein>
<dbReference type="EMBL" id="CAJFDI010000004">
    <property type="protein sequence ID" value="CAD5228031.1"/>
    <property type="molecule type" value="Genomic_DNA"/>
</dbReference>
<evidence type="ECO:0000256" key="1">
    <source>
        <dbReference type="ARBA" id="ARBA00004323"/>
    </source>
</evidence>
<evidence type="ECO:0000256" key="6">
    <source>
        <dbReference type="ARBA" id="ARBA00022968"/>
    </source>
</evidence>
<dbReference type="PANTHER" id="PTHR11214:SF3">
    <property type="entry name" value="BETA-1,3-GALACTOSYLTRANSFERASE 6"/>
    <property type="match status" value="1"/>
</dbReference>
<comment type="caution">
    <text evidence="11">The sequence shown here is derived from an EMBL/GenBank/DDBJ whole genome shotgun (WGS) entry which is preliminary data.</text>
</comment>
<evidence type="ECO:0000256" key="10">
    <source>
        <dbReference type="RuleBase" id="RU363063"/>
    </source>
</evidence>
<reference evidence="11" key="1">
    <citation type="submission" date="2020-09" db="EMBL/GenBank/DDBJ databases">
        <authorList>
            <person name="Kikuchi T."/>
        </authorList>
    </citation>
    <scope>NUCLEOTIDE SEQUENCE</scope>
    <source>
        <strain evidence="11">Ka4C1</strain>
    </source>
</reference>
<organism evidence="11 12">
    <name type="scientific">Bursaphelenchus xylophilus</name>
    <name type="common">Pinewood nematode worm</name>
    <name type="synonym">Aphelenchoides xylophilus</name>
    <dbReference type="NCBI Taxonomy" id="6326"/>
    <lineage>
        <taxon>Eukaryota</taxon>
        <taxon>Metazoa</taxon>
        <taxon>Ecdysozoa</taxon>
        <taxon>Nematoda</taxon>
        <taxon>Chromadorea</taxon>
        <taxon>Rhabditida</taxon>
        <taxon>Tylenchina</taxon>
        <taxon>Tylenchomorpha</taxon>
        <taxon>Aphelenchoidea</taxon>
        <taxon>Aphelenchoididae</taxon>
        <taxon>Bursaphelenchus</taxon>
    </lineage>
</organism>
<dbReference type="Proteomes" id="UP000659654">
    <property type="component" value="Unassembled WGS sequence"/>
</dbReference>
<dbReference type="GO" id="GO:0000139">
    <property type="term" value="C:Golgi membrane"/>
    <property type="evidence" value="ECO:0007669"/>
    <property type="project" value="UniProtKB-SubCell"/>
</dbReference>
<dbReference type="InterPro" id="IPR002659">
    <property type="entry name" value="Glyco_trans_31"/>
</dbReference>
<dbReference type="Proteomes" id="UP000582659">
    <property type="component" value="Unassembled WGS sequence"/>
</dbReference>
<dbReference type="Gene3D" id="3.90.550.50">
    <property type="match status" value="1"/>
</dbReference>
<feature type="transmembrane region" description="Helical" evidence="10">
    <location>
        <begin position="12"/>
        <end position="33"/>
    </location>
</feature>
<dbReference type="GO" id="GO:0016758">
    <property type="term" value="F:hexosyltransferase activity"/>
    <property type="evidence" value="ECO:0007669"/>
    <property type="project" value="InterPro"/>
</dbReference>
<dbReference type="OrthoDB" id="6355886at2759"/>
<sequence length="364" mass="41913">MRPISIRGAYIVKSVVVYAVYACVLLFCFTTLYTQTPGIRQYDVRRLNITFGNFFEQYYVHRPPANACDGVEVLILIPSRPTGMGLDFRNQIRDSWLAKEQIPPGYGYRFVVGVPTEKTASRISRLEAMLMDEQKENNDLIIYNLNDSYTDLHVKTYILMQWQQEFCPTAKYLLKADDDTAIDLRRLKTYVDMVFELKRKIYPHLVFGMALRGYPIRDQGNKWYVSKEEFPADEFPLYCNGAMYLMSTTGVRRILEVARTAKAIHIEDVFFTGVLAEKAGVVRFGVDSFVSPFTWHARCFNSTLPHPVGAFALGLGDITNYFKWIRDMKCDEKNSTLYPNVFTDPRNPNITFDHGSAHVTTLRV</sequence>
<evidence type="ECO:0000256" key="2">
    <source>
        <dbReference type="ARBA" id="ARBA00008661"/>
    </source>
</evidence>
<evidence type="ECO:0000256" key="5">
    <source>
        <dbReference type="ARBA" id="ARBA00022692"/>
    </source>
</evidence>
<evidence type="ECO:0000256" key="3">
    <source>
        <dbReference type="ARBA" id="ARBA00022676"/>
    </source>
</evidence>